<evidence type="ECO:0000313" key="1">
    <source>
        <dbReference type="EMBL" id="EPX83505.1"/>
    </source>
</evidence>
<dbReference type="HOGENOM" id="CLU_2234683_0_0_5"/>
<proteinExistence type="predicted"/>
<dbReference type="Proteomes" id="UP000015347">
    <property type="component" value="Unassembled WGS sequence"/>
</dbReference>
<evidence type="ECO:0000313" key="2">
    <source>
        <dbReference type="Proteomes" id="UP000015347"/>
    </source>
</evidence>
<dbReference type="EMBL" id="APVH01000015">
    <property type="protein sequence ID" value="EPX83505.1"/>
    <property type="molecule type" value="Genomic_DNA"/>
</dbReference>
<sequence>MIDIYSIAADLNRSVDAIAAKLQEQFGSEAAFAEKVDIPEDIRDIMDKALDTKSGEKPYAERGTIVDKRYKERMRKCLTCDTPFWSEGAHNRICDRCKRLHDSDD</sequence>
<protein>
    <submittedName>
        <fullName evidence="1">Uncharacterized protein</fullName>
    </submittedName>
</protein>
<reference evidence="2" key="1">
    <citation type="journal article" date="2014" name="Stand. Genomic Sci.">
        <title>Genome sequence of the exopolysaccharide-producing Salipiger mucosus type strain (DSM 16094(T)), a moderately halophilic member of the Roseobacter clade.</title>
        <authorList>
            <person name="Riedel T."/>
            <person name="Spring S."/>
            <person name="Fiebig A."/>
            <person name="Petersen J."/>
            <person name="Kyrpides N.C."/>
            <person name="Goker M."/>
            <person name="Klenk H.P."/>
        </authorList>
    </citation>
    <scope>NUCLEOTIDE SEQUENCE [LARGE SCALE GENOMIC DNA]</scope>
    <source>
        <strain evidence="2">DSM 16094</strain>
    </source>
</reference>
<accession>S9RZV1</accession>
<comment type="caution">
    <text evidence="1">The sequence shown here is derived from an EMBL/GenBank/DDBJ whole genome shotgun (WGS) entry which is preliminary data.</text>
</comment>
<name>S9RZV1_9RHOB</name>
<keyword evidence="2" id="KW-1185">Reference proteome</keyword>
<organism evidence="1 2">
    <name type="scientific">Salipiger mucosus DSM 16094</name>
    <dbReference type="NCBI Taxonomy" id="1123237"/>
    <lineage>
        <taxon>Bacteria</taxon>
        <taxon>Pseudomonadati</taxon>
        <taxon>Pseudomonadota</taxon>
        <taxon>Alphaproteobacteria</taxon>
        <taxon>Rhodobacterales</taxon>
        <taxon>Roseobacteraceae</taxon>
        <taxon>Salipiger</taxon>
    </lineage>
</organism>
<dbReference type="AlphaFoldDB" id="S9RZV1"/>
<gene>
    <name evidence="1" type="ORF">Salmuc_02113</name>
</gene>